<proteinExistence type="predicted"/>
<name>A0A0M4S349_9CAUD</name>
<keyword evidence="2" id="KW-1185">Reference proteome</keyword>
<protein>
    <submittedName>
        <fullName evidence="1">Uncharacterized protein</fullName>
    </submittedName>
</protein>
<sequence length="71" mass="8060">MRLRRTRKGWEEPRPAFCSNGHRLGGGQVLVGVQHCECGRIHRTHCCRTCGDTIYDPPIGLGCRKRALDDR</sequence>
<reference evidence="1 2" key="1">
    <citation type="submission" date="2015-08" db="EMBL/GenBank/DDBJ databases">
        <authorList>
            <person name="Bailey A.M."/>
            <person name="Bennett K.E."/>
            <person name="Carter P.S."/>
            <person name="Deans N.C."/>
            <person name="Dyle E.V."/>
            <person name="Florea A."/>
            <person name="Giraldo T.A."/>
            <person name="Hayes M.A."/>
            <person name="Ikejiani J."/>
            <person name="Seawell W.C."/>
            <person name="Shah H."/>
            <person name="Toussaint T.E."/>
            <person name="Coleman D."/>
            <person name="Hammonds-Odie L.P."/>
            <person name="Barrera A.L."/>
            <person name="Serrano M.G."/>
            <person name="Buck G."/>
            <person name="Lee V."/>
            <person name="Wang Y."/>
            <person name="Carvalho R."/>
            <person name="Voegtly L."/>
            <person name="Shi R."/>
            <person name="Duckworth R."/>
            <person name="Johnson A."/>
            <person name="Loviza R."/>
            <person name="Walstead R."/>
            <person name="Shah Z."/>
            <person name="Kiflezghi M."/>
            <person name="Wade K."/>
            <person name="Anders K.R."/>
            <person name="Bradley K.W."/>
            <person name="Asai D.J."/>
            <person name="Bowman C.A."/>
            <person name="Russell D.A."/>
            <person name="Pope W.H."/>
            <person name="Jacobs-Sera D."/>
            <person name="Hendrix R.W."/>
            <person name="Hatfull G.F."/>
        </authorList>
    </citation>
    <scope>NUCLEOTIDE SEQUENCE [LARGE SCALE GENOMIC DNA]</scope>
</reference>
<accession>A0A0M4S349</accession>
<evidence type="ECO:0000313" key="2">
    <source>
        <dbReference type="Proteomes" id="UP000203479"/>
    </source>
</evidence>
<evidence type="ECO:0000313" key="1">
    <source>
        <dbReference type="EMBL" id="ALF00522.1"/>
    </source>
</evidence>
<dbReference type="EMBL" id="KT591490">
    <property type="protein sequence ID" value="ALF00522.1"/>
    <property type="molecule type" value="Genomic_DNA"/>
</dbReference>
<dbReference type="Proteomes" id="UP000203479">
    <property type="component" value="Segment"/>
</dbReference>
<organism evidence="1 2">
    <name type="scientific">Mycobacterium phage Mufasa</name>
    <dbReference type="NCBI Taxonomy" id="1718600"/>
    <lineage>
        <taxon>Viruses</taxon>
        <taxon>Duplodnaviria</taxon>
        <taxon>Heunggongvirae</taxon>
        <taxon>Uroviricota</taxon>
        <taxon>Caudoviricetes</taxon>
        <taxon>Weiservirinae</taxon>
        <taxon>Timquatrovirus</taxon>
        <taxon>Timquatrovirus mufasa</taxon>
    </lineage>
</organism>
<gene>
    <name evidence="1" type="ORF">SEA_MUFASA_88</name>
</gene>
<dbReference type="GeneID" id="26622618"/>
<dbReference type="KEGG" id="vg:26622618"/>
<dbReference type="RefSeq" id="YP_009195334.1">
    <property type="nucleotide sequence ID" value="NC_028759.1"/>
</dbReference>